<dbReference type="PANTHER" id="PTHR31569:SF4">
    <property type="entry name" value="SWIM-TYPE DOMAIN-CONTAINING PROTEIN"/>
    <property type="match status" value="1"/>
</dbReference>
<gene>
    <name evidence="1" type="ORF">PHMEG_00020004</name>
</gene>
<accession>A0A225VS24</accession>
<organism evidence="1 2">
    <name type="scientific">Phytophthora megakarya</name>
    <dbReference type="NCBI Taxonomy" id="4795"/>
    <lineage>
        <taxon>Eukaryota</taxon>
        <taxon>Sar</taxon>
        <taxon>Stramenopiles</taxon>
        <taxon>Oomycota</taxon>
        <taxon>Peronosporomycetes</taxon>
        <taxon>Peronosporales</taxon>
        <taxon>Peronosporaceae</taxon>
        <taxon>Phytophthora</taxon>
    </lineage>
</organism>
<protein>
    <submittedName>
        <fullName evidence="1">Uncharacterized protein</fullName>
    </submittedName>
</protein>
<keyword evidence="2" id="KW-1185">Reference proteome</keyword>
<dbReference type="EMBL" id="NBNE01003482">
    <property type="protein sequence ID" value="OWZ07587.1"/>
    <property type="molecule type" value="Genomic_DNA"/>
</dbReference>
<dbReference type="InterPro" id="IPR052579">
    <property type="entry name" value="Zinc_finger_SWIM"/>
</dbReference>
<dbReference type="OrthoDB" id="96470at2759"/>
<proteinExistence type="predicted"/>
<name>A0A225VS24_9STRA</name>
<sequence length="109" mass="12313">MRSKPEFGKFSAEDAAQIDTCVHTMVYADSEDTYGHAYDELMRGYASALGGPGQDRWVMYKRADLPHFSNHTNNTLECFFGKLKNSVDGSKSMVQCVKGLVAYDRRFEN</sequence>
<reference evidence="2" key="1">
    <citation type="submission" date="2017-03" db="EMBL/GenBank/DDBJ databases">
        <title>Phytopthora megakarya and P. palmivora, two closely related causual agents of cacao black pod achieved similar genome size and gene model numbers by different mechanisms.</title>
        <authorList>
            <person name="Ali S."/>
            <person name="Shao J."/>
            <person name="Larry D.J."/>
            <person name="Kronmiller B."/>
            <person name="Shen D."/>
            <person name="Strem M.D."/>
            <person name="Melnick R.L."/>
            <person name="Guiltinan M.J."/>
            <person name="Tyler B.M."/>
            <person name="Meinhardt L.W."/>
            <person name="Bailey B.A."/>
        </authorList>
    </citation>
    <scope>NUCLEOTIDE SEQUENCE [LARGE SCALE GENOMIC DNA]</scope>
    <source>
        <strain evidence="2">zdho120</strain>
    </source>
</reference>
<evidence type="ECO:0000313" key="1">
    <source>
        <dbReference type="EMBL" id="OWZ07587.1"/>
    </source>
</evidence>
<dbReference type="Proteomes" id="UP000198211">
    <property type="component" value="Unassembled WGS sequence"/>
</dbReference>
<dbReference type="AlphaFoldDB" id="A0A225VS24"/>
<dbReference type="PANTHER" id="PTHR31569">
    <property type="entry name" value="SWIM-TYPE DOMAIN-CONTAINING PROTEIN"/>
    <property type="match status" value="1"/>
</dbReference>
<comment type="caution">
    <text evidence="1">The sequence shown here is derived from an EMBL/GenBank/DDBJ whole genome shotgun (WGS) entry which is preliminary data.</text>
</comment>
<evidence type="ECO:0000313" key="2">
    <source>
        <dbReference type="Proteomes" id="UP000198211"/>
    </source>
</evidence>